<proteinExistence type="predicted"/>
<dbReference type="AlphaFoldDB" id="A0A1M7US79"/>
<evidence type="ECO:0000313" key="1">
    <source>
        <dbReference type="EMBL" id="SHN85809.1"/>
    </source>
</evidence>
<accession>A0A1M7US79</accession>
<reference evidence="2" key="1">
    <citation type="submission" date="2016-12" db="EMBL/GenBank/DDBJ databases">
        <authorList>
            <person name="Varghese N."/>
            <person name="Submissions S."/>
        </authorList>
    </citation>
    <scope>NUCLEOTIDE SEQUENCE [LARGE SCALE GENOMIC DNA]</scope>
    <source>
        <strain evidence="2">DSM 11544</strain>
    </source>
</reference>
<name>A0A1M7US79_9FIRM</name>
<sequence>MSFLDPIDNTWHTGVYDGDFVQRTTRSSTNFLYGPNTQPYMVMGPNEAMVTNMTQTTYGYRDGIAGRVGVGMVRGFVWDDYLQVVRMTVCDVKARVALTRRWSDGSLQAGQPDIPAGAKLSFPGALAGFKDGSMIYIDGYYNSAGTLIPVNCYVNTNWASGSTSQYYVQFFNK</sequence>
<dbReference type="RefSeq" id="WP_072774670.1">
    <property type="nucleotide sequence ID" value="NZ_FRDN01000016.1"/>
</dbReference>
<protein>
    <submittedName>
        <fullName evidence="1">Uncharacterized protein</fullName>
    </submittedName>
</protein>
<dbReference type="EMBL" id="FRDN01000016">
    <property type="protein sequence ID" value="SHN85809.1"/>
    <property type="molecule type" value="Genomic_DNA"/>
</dbReference>
<evidence type="ECO:0000313" key="2">
    <source>
        <dbReference type="Proteomes" id="UP000184010"/>
    </source>
</evidence>
<dbReference type="Proteomes" id="UP000184010">
    <property type="component" value="Unassembled WGS sequence"/>
</dbReference>
<keyword evidence="2" id="KW-1185">Reference proteome</keyword>
<gene>
    <name evidence="1" type="ORF">SAMN02745215_04502</name>
</gene>
<organism evidence="1 2">
    <name type="scientific">Desulfitobacterium chlororespirans DSM 11544</name>
    <dbReference type="NCBI Taxonomy" id="1121395"/>
    <lineage>
        <taxon>Bacteria</taxon>
        <taxon>Bacillati</taxon>
        <taxon>Bacillota</taxon>
        <taxon>Clostridia</taxon>
        <taxon>Eubacteriales</taxon>
        <taxon>Desulfitobacteriaceae</taxon>
        <taxon>Desulfitobacterium</taxon>
    </lineage>
</organism>